<evidence type="ECO:0000256" key="2">
    <source>
        <dbReference type="ARBA" id="ARBA00022737"/>
    </source>
</evidence>
<dbReference type="AlphaFoldDB" id="A0A6A4QT87"/>
<dbReference type="Pfam" id="PF08513">
    <property type="entry name" value="LisH"/>
    <property type="match status" value="1"/>
</dbReference>
<dbReference type="EMBL" id="WOCE01000003">
    <property type="protein sequence ID" value="KAE9618025.1"/>
    <property type="molecule type" value="Genomic_DNA"/>
</dbReference>
<dbReference type="SMART" id="SM00320">
    <property type="entry name" value="WD40"/>
    <property type="match status" value="7"/>
</dbReference>
<dbReference type="Pfam" id="PF00400">
    <property type="entry name" value="WD40"/>
    <property type="match status" value="4"/>
</dbReference>
<dbReference type="PROSITE" id="PS50294">
    <property type="entry name" value="WD_REPEATS_REGION"/>
    <property type="match status" value="3"/>
</dbReference>
<feature type="repeat" description="WD" evidence="3">
    <location>
        <begin position="518"/>
        <end position="560"/>
    </location>
</feature>
<feature type="region of interest" description="Disordered" evidence="4">
    <location>
        <begin position="304"/>
        <end position="334"/>
    </location>
</feature>
<dbReference type="InterPro" id="IPR044716">
    <property type="entry name" value="LEUNIG-like"/>
</dbReference>
<dbReference type="GO" id="GO:0003714">
    <property type="term" value="F:transcription corepressor activity"/>
    <property type="evidence" value="ECO:0007669"/>
    <property type="project" value="InterPro"/>
</dbReference>
<dbReference type="InterPro" id="IPR001680">
    <property type="entry name" value="WD40_rpt"/>
</dbReference>
<proteinExistence type="predicted"/>
<dbReference type="PANTHER" id="PTHR44376">
    <property type="entry name" value="TRANSCRIPTIONAL REGULATOR OF FILAMENTOUS GROWTH FLO8"/>
    <property type="match status" value="1"/>
</dbReference>
<evidence type="ECO:0000313" key="6">
    <source>
        <dbReference type="Proteomes" id="UP000447434"/>
    </source>
</evidence>
<comment type="caution">
    <text evidence="5">The sequence shown here is derived from an EMBL/GenBank/DDBJ whole genome shotgun (WGS) entry which is preliminary data.</text>
</comment>
<keyword evidence="1 3" id="KW-0853">WD repeat</keyword>
<feature type="repeat" description="WD" evidence="3">
    <location>
        <begin position="683"/>
        <end position="715"/>
    </location>
</feature>
<feature type="compositionally biased region" description="Polar residues" evidence="4">
    <location>
        <begin position="309"/>
        <end position="330"/>
    </location>
</feature>
<organism evidence="5 6">
    <name type="scientific">Lupinus albus</name>
    <name type="common">White lupine</name>
    <name type="synonym">Lupinus termis</name>
    <dbReference type="NCBI Taxonomy" id="3870"/>
    <lineage>
        <taxon>Eukaryota</taxon>
        <taxon>Viridiplantae</taxon>
        <taxon>Streptophyta</taxon>
        <taxon>Embryophyta</taxon>
        <taxon>Tracheophyta</taxon>
        <taxon>Spermatophyta</taxon>
        <taxon>Magnoliopsida</taxon>
        <taxon>eudicotyledons</taxon>
        <taxon>Gunneridae</taxon>
        <taxon>Pentapetalae</taxon>
        <taxon>rosids</taxon>
        <taxon>fabids</taxon>
        <taxon>Fabales</taxon>
        <taxon>Fabaceae</taxon>
        <taxon>Papilionoideae</taxon>
        <taxon>50 kb inversion clade</taxon>
        <taxon>genistoids sensu lato</taxon>
        <taxon>core genistoids</taxon>
        <taxon>Genisteae</taxon>
        <taxon>Lupinus</taxon>
    </lineage>
</organism>
<dbReference type="PROSITE" id="PS50082">
    <property type="entry name" value="WD_REPEATS_2"/>
    <property type="match status" value="4"/>
</dbReference>
<dbReference type="InterPro" id="IPR036322">
    <property type="entry name" value="WD40_repeat_dom_sf"/>
</dbReference>
<dbReference type="PROSITE" id="PS00678">
    <property type="entry name" value="WD_REPEATS_1"/>
    <property type="match status" value="1"/>
</dbReference>
<sequence length="715" mass="79658">MADDLYEWDADKMLDVYILDYLVKNNLQTSANIFKTESNLPDRTPPIKNAPLGFLYEWWFVYWDIYLAKRFNQHCSTSASAYIETLRKKAREGQLQMQQLQETPNHNEQLRQRDSNLSVLGGSLNAMNSRGMMRPPAASLSVVKMFEDGMRHSNLMSSKAPLTPMDAYRMALPKGHLVRDHSGNASTTLQQVRTQYSCALTMFRGVEREVNLGGTPMSFPMDQSGFQQTMLQSDSVVGDAGPYQGNTSLLPKGLPRAGIDQLTPTLGVQSQMPNLPNKNQILESEWQRVTAQAQAILSSKYAKSDRTRLQSGSPEVSMTRAQHSFSQQQDMNDRKRKQSIFPGAANMNATFAGGNRVSPSPNSTPLLVIPDDGINTESSMQYVSNVQKNMMMDGTNLLENVERFEEIGTSGDNMDFFQSIDAEGFSFAELHCIRTSNSKITCCDFSSDGKLLASAGHDKKVFIWNMDALHTDSTPGNHKSVITDVRFRPNSSGFATSSFDNCVRLWDAANPKYCVEEFSVHNSAVMSLDFHPMKTDILCVSDIESEIQYWDITTFTFVHAFKGGNAKVRFQPRVGQVLASAYDNGVSIFDVETSMQIYSLQGHPEAVSYICWDANGGTLASMSPNLVKIWSLVSGECVKEYHSSFQNQFHSCAFHPINSTMLVIGGNTSLELWDMAVNKNMTFHAHEDVVSALVHSPLTGMVASASYDGFVKLWK</sequence>
<reference evidence="6" key="1">
    <citation type="journal article" date="2020" name="Nat. Commun.">
        <title>Genome sequence of the cluster root forming white lupin.</title>
        <authorList>
            <person name="Hufnagel B."/>
            <person name="Marques A."/>
            <person name="Soriano A."/>
            <person name="Marques L."/>
            <person name="Divol F."/>
            <person name="Doumas P."/>
            <person name="Sallet E."/>
            <person name="Mancinotti D."/>
            <person name="Carrere S."/>
            <person name="Marande W."/>
            <person name="Arribat S."/>
            <person name="Keller J."/>
            <person name="Huneau C."/>
            <person name="Blein T."/>
            <person name="Aime D."/>
            <person name="Laguerre M."/>
            <person name="Taylor J."/>
            <person name="Schubert V."/>
            <person name="Nelson M."/>
            <person name="Geu-Flores F."/>
            <person name="Crespi M."/>
            <person name="Gallardo-Guerrero K."/>
            <person name="Delaux P.-M."/>
            <person name="Salse J."/>
            <person name="Berges H."/>
            <person name="Guyot R."/>
            <person name="Gouzy J."/>
            <person name="Peret B."/>
        </authorList>
    </citation>
    <scope>NUCLEOTIDE SEQUENCE [LARGE SCALE GENOMIC DNA]</scope>
    <source>
        <strain evidence="6">cv. Amiga</strain>
    </source>
</reference>
<feature type="repeat" description="WD" evidence="3">
    <location>
        <begin position="475"/>
        <end position="507"/>
    </location>
</feature>
<feature type="repeat" description="WD" evidence="3">
    <location>
        <begin position="433"/>
        <end position="474"/>
    </location>
</feature>
<dbReference type="Gene3D" id="2.130.10.10">
    <property type="entry name" value="YVTN repeat-like/Quinoprotein amine dehydrogenase"/>
    <property type="match status" value="2"/>
</dbReference>
<evidence type="ECO:0000256" key="4">
    <source>
        <dbReference type="SAM" id="MobiDB-lite"/>
    </source>
</evidence>
<evidence type="ECO:0000256" key="1">
    <source>
        <dbReference type="ARBA" id="ARBA00022574"/>
    </source>
</evidence>
<evidence type="ECO:0000313" key="5">
    <source>
        <dbReference type="EMBL" id="KAE9618025.1"/>
    </source>
</evidence>
<dbReference type="InterPro" id="IPR006594">
    <property type="entry name" value="LisH"/>
</dbReference>
<keyword evidence="6" id="KW-1185">Reference proteome</keyword>
<keyword evidence="2" id="KW-0677">Repeat</keyword>
<accession>A0A6A4QT87</accession>
<gene>
    <name evidence="5" type="ORF">Lalb_Chr03g0041771</name>
</gene>
<protein>
    <submittedName>
        <fullName evidence="5">Putative transcription factor WD40-like family</fullName>
    </submittedName>
</protein>
<dbReference type="PANTHER" id="PTHR44376:SF22">
    <property type="entry name" value="TRANSCRIPTIONAL COREPRESSOR LEUNIG_HOMOLOG"/>
    <property type="match status" value="1"/>
</dbReference>
<dbReference type="SUPFAM" id="SSF50978">
    <property type="entry name" value="WD40 repeat-like"/>
    <property type="match status" value="1"/>
</dbReference>
<dbReference type="InterPro" id="IPR019775">
    <property type="entry name" value="WD40_repeat_CS"/>
</dbReference>
<dbReference type="InterPro" id="IPR015943">
    <property type="entry name" value="WD40/YVTN_repeat-like_dom_sf"/>
</dbReference>
<dbReference type="Proteomes" id="UP000447434">
    <property type="component" value="Chromosome 3"/>
</dbReference>
<dbReference type="CDD" id="cd00200">
    <property type="entry name" value="WD40"/>
    <property type="match status" value="1"/>
</dbReference>
<evidence type="ECO:0000256" key="3">
    <source>
        <dbReference type="PROSITE-ProRule" id="PRU00221"/>
    </source>
</evidence>
<dbReference type="PROSITE" id="PS50896">
    <property type="entry name" value="LISH"/>
    <property type="match status" value="1"/>
</dbReference>
<dbReference type="OrthoDB" id="5600002at2759"/>
<name>A0A6A4QT87_LUPAL</name>